<evidence type="ECO:0000256" key="1">
    <source>
        <dbReference type="ARBA" id="ARBA00005417"/>
    </source>
</evidence>
<feature type="domain" description="ABC transporter" evidence="5">
    <location>
        <begin position="2"/>
        <end position="232"/>
    </location>
</feature>
<keyword evidence="3" id="KW-0547">Nucleotide-binding</keyword>
<evidence type="ECO:0000256" key="4">
    <source>
        <dbReference type="ARBA" id="ARBA00022840"/>
    </source>
</evidence>
<dbReference type="PANTHER" id="PTHR43335:SF3">
    <property type="entry name" value="ABC TRANSPORTER"/>
    <property type="match status" value="1"/>
</dbReference>
<dbReference type="SMART" id="SM00382">
    <property type="entry name" value="AAA"/>
    <property type="match status" value="1"/>
</dbReference>
<dbReference type="AlphaFoldDB" id="A0A133ZDL2"/>
<dbReference type="Proteomes" id="UP000070394">
    <property type="component" value="Unassembled WGS sequence"/>
</dbReference>
<comment type="similarity">
    <text evidence="1">Belongs to the ABC transporter superfamily.</text>
</comment>
<keyword evidence="7" id="KW-1185">Reference proteome</keyword>
<dbReference type="CDD" id="cd03230">
    <property type="entry name" value="ABC_DR_subfamily_A"/>
    <property type="match status" value="1"/>
</dbReference>
<dbReference type="InterPro" id="IPR003439">
    <property type="entry name" value="ABC_transporter-like_ATP-bd"/>
</dbReference>
<comment type="caution">
    <text evidence="6">The sequence shown here is derived from an EMBL/GenBank/DDBJ whole genome shotgun (WGS) entry which is preliminary data.</text>
</comment>
<dbReference type="RefSeq" id="WP_060932138.1">
    <property type="nucleotide sequence ID" value="NZ_KQ959848.1"/>
</dbReference>
<evidence type="ECO:0000313" key="7">
    <source>
        <dbReference type="Proteomes" id="UP000070394"/>
    </source>
</evidence>
<dbReference type="EMBL" id="LSDA01000140">
    <property type="protein sequence ID" value="KXB53523.1"/>
    <property type="molecule type" value="Genomic_DNA"/>
</dbReference>
<dbReference type="PATRIC" id="fig|467210.3.peg.2570"/>
<dbReference type="Pfam" id="PF00005">
    <property type="entry name" value="ABC_tran"/>
    <property type="match status" value="1"/>
</dbReference>
<name>A0A133ZDL2_9FIRM</name>
<sequence length="316" mass="35146">MLELKNLCKSYGRHIALSNLSLTIPDGALYGLVGPNGAGKTTAIKLISGIMLPDRGEILFDNVNLVKEERSAKETVGYVPDVLGIYDDMTVFEYMVFFASTYGLTGYIARKKIEILLEQVGMTDKKDFYLNELSRGMQQKLCVARALIHDPALIIMDEPASGLDPRARYELKELLQELNSGGKTVLLSSHILSEVSEICTDIGIIEGGKIIISGSVEEILDKVEGANPIKIKVLNNKNSALEILKNNKKVRILSVDNGYFMVYFDGRKLDEAKLLEDLVRNNVLVSEFIREPGSLESFFIKVTNHSNESVIFSNEY</sequence>
<reference evidence="7" key="1">
    <citation type="submission" date="2016-01" db="EMBL/GenBank/DDBJ databases">
        <authorList>
            <person name="Mitreva M."/>
            <person name="Pepin K.H."/>
            <person name="Mihindukulasuriya K.A."/>
            <person name="Fulton R."/>
            <person name="Fronick C."/>
            <person name="O'Laughlin M."/>
            <person name="Miner T."/>
            <person name="Herter B."/>
            <person name="Rosa B.A."/>
            <person name="Cordes M."/>
            <person name="Tomlinson C."/>
            <person name="Wollam A."/>
            <person name="Palsikar V.B."/>
            <person name="Mardis E.R."/>
            <person name="Wilson R.K."/>
        </authorList>
    </citation>
    <scope>NUCLEOTIDE SEQUENCE [LARGE SCALE GENOMIC DNA]</scope>
    <source>
        <strain evidence="7">DNF00896</strain>
    </source>
</reference>
<dbReference type="InterPro" id="IPR003593">
    <property type="entry name" value="AAA+_ATPase"/>
</dbReference>
<dbReference type="STRING" id="467210.HMPREF1866_02595"/>
<dbReference type="GO" id="GO:0016887">
    <property type="term" value="F:ATP hydrolysis activity"/>
    <property type="evidence" value="ECO:0007669"/>
    <property type="project" value="InterPro"/>
</dbReference>
<evidence type="ECO:0000256" key="2">
    <source>
        <dbReference type="ARBA" id="ARBA00022448"/>
    </source>
</evidence>
<organism evidence="6 7">
    <name type="scientific">Lachnoanaerobaculum saburreum</name>
    <dbReference type="NCBI Taxonomy" id="467210"/>
    <lineage>
        <taxon>Bacteria</taxon>
        <taxon>Bacillati</taxon>
        <taxon>Bacillota</taxon>
        <taxon>Clostridia</taxon>
        <taxon>Lachnospirales</taxon>
        <taxon>Lachnospiraceae</taxon>
        <taxon>Lachnoanaerobaculum</taxon>
    </lineage>
</organism>
<dbReference type="Gene3D" id="3.40.50.300">
    <property type="entry name" value="P-loop containing nucleotide triphosphate hydrolases"/>
    <property type="match status" value="1"/>
</dbReference>
<gene>
    <name evidence="6" type="ORF">HMPREF1866_02595</name>
</gene>
<dbReference type="SUPFAM" id="SSF52540">
    <property type="entry name" value="P-loop containing nucleoside triphosphate hydrolases"/>
    <property type="match status" value="1"/>
</dbReference>
<accession>A0A133ZDL2</accession>
<evidence type="ECO:0000313" key="6">
    <source>
        <dbReference type="EMBL" id="KXB53523.1"/>
    </source>
</evidence>
<evidence type="ECO:0000256" key="3">
    <source>
        <dbReference type="ARBA" id="ARBA00022741"/>
    </source>
</evidence>
<dbReference type="InterPro" id="IPR027417">
    <property type="entry name" value="P-loop_NTPase"/>
</dbReference>
<proteinExistence type="inferred from homology"/>
<dbReference type="GO" id="GO:0005524">
    <property type="term" value="F:ATP binding"/>
    <property type="evidence" value="ECO:0007669"/>
    <property type="project" value="UniProtKB-KW"/>
</dbReference>
<keyword evidence="2" id="KW-0813">Transport</keyword>
<evidence type="ECO:0000259" key="5">
    <source>
        <dbReference type="PROSITE" id="PS50893"/>
    </source>
</evidence>
<protein>
    <submittedName>
        <fullName evidence="6">ABC transporter, ATP-binding protein</fullName>
    </submittedName>
</protein>
<dbReference type="PANTHER" id="PTHR43335">
    <property type="entry name" value="ABC TRANSPORTER, ATP-BINDING PROTEIN"/>
    <property type="match status" value="1"/>
</dbReference>
<keyword evidence="4 6" id="KW-0067">ATP-binding</keyword>
<dbReference type="OrthoDB" id="9804819at2"/>
<dbReference type="PROSITE" id="PS50893">
    <property type="entry name" value="ABC_TRANSPORTER_2"/>
    <property type="match status" value="1"/>
</dbReference>